<proteinExistence type="predicted"/>
<reference evidence="1" key="1">
    <citation type="submission" date="2019-10" db="EMBL/GenBank/DDBJ databases">
        <title>Conservation and host-specific expression of non-tandemly repeated heterogenous ribosome RNA gene in arbuscular mycorrhizal fungi.</title>
        <authorList>
            <person name="Maeda T."/>
            <person name="Kobayashi Y."/>
            <person name="Nakagawa T."/>
            <person name="Ezawa T."/>
            <person name="Yamaguchi K."/>
            <person name="Bino T."/>
            <person name="Nishimoto Y."/>
            <person name="Shigenobu S."/>
            <person name="Kawaguchi M."/>
        </authorList>
    </citation>
    <scope>NUCLEOTIDE SEQUENCE</scope>
    <source>
        <strain evidence="1">HR1</strain>
    </source>
</reference>
<dbReference type="Proteomes" id="UP000615446">
    <property type="component" value="Unassembled WGS sequence"/>
</dbReference>
<comment type="caution">
    <text evidence="1">The sequence shown here is derived from an EMBL/GenBank/DDBJ whole genome shotgun (WGS) entry which is preliminary data.</text>
</comment>
<dbReference type="EMBL" id="BLAL01000206">
    <property type="protein sequence ID" value="GES91664.1"/>
    <property type="molecule type" value="Genomic_DNA"/>
</dbReference>
<organism evidence="1 2">
    <name type="scientific">Rhizophagus clarus</name>
    <dbReference type="NCBI Taxonomy" id="94130"/>
    <lineage>
        <taxon>Eukaryota</taxon>
        <taxon>Fungi</taxon>
        <taxon>Fungi incertae sedis</taxon>
        <taxon>Mucoromycota</taxon>
        <taxon>Glomeromycotina</taxon>
        <taxon>Glomeromycetes</taxon>
        <taxon>Glomerales</taxon>
        <taxon>Glomeraceae</taxon>
        <taxon>Rhizophagus</taxon>
    </lineage>
</organism>
<evidence type="ECO:0000313" key="1">
    <source>
        <dbReference type="EMBL" id="GES91664.1"/>
    </source>
</evidence>
<name>A0A8H3LUS4_9GLOM</name>
<gene>
    <name evidence="1" type="ORF">RCL2_001846800</name>
</gene>
<dbReference type="AlphaFoldDB" id="A0A8H3LUS4"/>
<accession>A0A8H3LUS4</accession>
<protein>
    <submittedName>
        <fullName evidence="1">Uncharacterized protein</fullName>
    </submittedName>
</protein>
<sequence length="81" mass="9352">MVHLRPELRKLYAAYSCLDAFLNSESFLQSLYSSLWKGNMMDDTVNITSEKLSDGSELVVVIDFGKSKFINRNNVLVWICW</sequence>
<evidence type="ECO:0000313" key="2">
    <source>
        <dbReference type="Proteomes" id="UP000615446"/>
    </source>
</evidence>